<proteinExistence type="predicted"/>
<dbReference type="Proteomes" id="UP001352852">
    <property type="component" value="Unassembled WGS sequence"/>
</dbReference>
<name>A0ABU7ER07_9TELE</name>
<sequence length="137" mass="15571">MSWKISTIKSKKIGNNHQIPLHFFISSRSAVEIPSRDSFETCKALHQFSKLILKKSGSAKSAPTTNSEISPSQRAFRLSPGVKLSTSREIKSSLYRKEVYQHICFSLVSRPKMRDAEQQQQLCEAEERAAAEWTNNK</sequence>
<comment type="caution">
    <text evidence="1">The sequence shown here is derived from an EMBL/GenBank/DDBJ whole genome shotgun (WGS) entry which is preliminary data.</text>
</comment>
<evidence type="ECO:0000313" key="2">
    <source>
        <dbReference type="Proteomes" id="UP001352852"/>
    </source>
</evidence>
<reference evidence="1 2" key="1">
    <citation type="submission" date="2021-06" db="EMBL/GenBank/DDBJ databases">
        <authorList>
            <person name="Palmer J.M."/>
        </authorList>
    </citation>
    <scope>NUCLEOTIDE SEQUENCE [LARGE SCALE GENOMIC DNA]</scope>
    <source>
        <strain evidence="1 2">CL_MEX2019</strain>
        <tissue evidence="1">Muscle</tissue>
    </source>
</reference>
<dbReference type="EMBL" id="JAHUTJ010065617">
    <property type="protein sequence ID" value="MED6289270.1"/>
    <property type="molecule type" value="Genomic_DNA"/>
</dbReference>
<organism evidence="1 2">
    <name type="scientific">Characodon lateralis</name>
    <dbReference type="NCBI Taxonomy" id="208331"/>
    <lineage>
        <taxon>Eukaryota</taxon>
        <taxon>Metazoa</taxon>
        <taxon>Chordata</taxon>
        <taxon>Craniata</taxon>
        <taxon>Vertebrata</taxon>
        <taxon>Euteleostomi</taxon>
        <taxon>Actinopterygii</taxon>
        <taxon>Neopterygii</taxon>
        <taxon>Teleostei</taxon>
        <taxon>Neoteleostei</taxon>
        <taxon>Acanthomorphata</taxon>
        <taxon>Ovalentaria</taxon>
        <taxon>Atherinomorphae</taxon>
        <taxon>Cyprinodontiformes</taxon>
        <taxon>Goodeidae</taxon>
        <taxon>Characodon</taxon>
    </lineage>
</organism>
<keyword evidence="2" id="KW-1185">Reference proteome</keyword>
<gene>
    <name evidence="1" type="ORF">CHARACLAT_001118</name>
</gene>
<evidence type="ECO:0000313" key="1">
    <source>
        <dbReference type="EMBL" id="MED6289270.1"/>
    </source>
</evidence>
<accession>A0ABU7ER07</accession>
<protein>
    <submittedName>
        <fullName evidence="1">Uncharacterized protein</fullName>
    </submittedName>
</protein>